<evidence type="ECO:0000313" key="1">
    <source>
        <dbReference type="Proteomes" id="UP000887578"/>
    </source>
</evidence>
<organism evidence="1 2">
    <name type="scientific">Panagrolaimus davidi</name>
    <dbReference type="NCBI Taxonomy" id="227884"/>
    <lineage>
        <taxon>Eukaryota</taxon>
        <taxon>Metazoa</taxon>
        <taxon>Ecdysozoa</taxon>
        <taxon>Nematoda</taxon>
        <taxon>Chromadorea</taxon>
        <taxon>Rhabditida</taxon>
        <taxon>Tylenchina</taxon>
        <taxon>Panagrolaimomorpha</taxon>
        <taxon>Panagrolaimoidea</taxon>
        <taxon>Panagrolaimidae</taxon>
        <taxon>Panagrolaimus</taxon>
    </lineage>
</organism>
<dbReference type="AlphaFoldDB" id="A0A914NXU0"/>
<protein>
    <submittedName>
        <fullName evidence="2">Uncharacterized protein</fullName>
    </submittedName>
</protein>
<keyword evidence="1" id="KW-1185">Reference proteome</keyword>
<reference evidence="2" key="1">
    <citation type="submission" date="2022-11" db="UniProtKB">
        <authorList>
            <consortium name="WormBaseParasite"/>
        </authorList>
    </citation>
    <scope>IDENTIFICATION</scope>
</reference>
<evidence type="ECO:0000313" key="2">
    <source>
        <dbReference type="WBParaSite" id="PDA_v2.g10271.t1"/>
    </source>
</evidence>
<name>A0A914NXU0_9BILA</name>
<accession>A0A914NXU0</accession>
<sequence length="529" mass="61189">MISTPSLLLHDNVDYVMLITTYYTPHRLKDMCVDVNSTRILGNGVYPFDHIDQLDDIENIHEWLDRRSFEGLRAIILNCFDYKAGKHLPNFLFRKEVAEKLDKQDVKYYFPDSDIFNATLILIAGNVFTVEKDVIVTIGIKSDTVLIVELFRQHTGYEIRQKKLVKIEEKDETMNFCKSSGPKQIVIASVSPTFDTAQNIKELTENLLQYCQNVKTINENVTFQMPALVKTIYQNMFLESLNNFYIAPANCALITVSNEETLKDVKYALIIAKEYEHLPLKKSCTVLRIFSFFYLSTYEDGLFKLLSEEKSKLDDCHRIKIGLVIDRNNLPSIVQETIMIKEINQLPEKLSADENIVCPVIGFFDNFSVICFCDENAGYKFLNSWNGNVGKDLYLNFDQENPSLITSLQNDNKRSNVVLISDLLQLFSMRPDAVEKKDTWNFNIITDSKSCKLFEFKKLDETKYEANPMELISLVLESHLKIIKEELGGKMCNKVGFTFFEQFKFEAKKELEKNFEEVCKLIKIESCFI</sequence>
<proteinExistence type="predicted"/>
<dbReference type="WBParaSite" id="PDA_v2.g10271.t1">
    <property type="protein sequence ID" value="PDA_v2.g10271.t1"/>
    <property type="gene ID" value="PDA_v2.g10271"/>
</dbReference>
<dbReference type="Proteomes" id="UP000887578">
    <property type="component" value="Unplaced"/>
</dbReference>